<name>A0A552X4V6_9GAMM</name>
<feature type="transmembrane region" description="Helical" evidence="1">
    <location>
        <begin position="35"/>
        <end position="54"/>
    </location>
</feature>
<feature type="transmembrane region" description="Helical" evidence="1">
    <location>
        <begin position="60"/>
        <end position="78"/>
    </location>
</feature>
<keyword evidence="1" id="KW-0472">Membrane</keyword>
<feature type="transmembrane region" description="Helical" evidence="1">
    <location>
        <begin position="236"/>
        <end position="254"/>
    </location>
</feature>
<dbReference type="InterPro" id="IPR002541">
    <property type="entry name" value="Cyt_c_assembly"/>
</dbReference>
<dbReference type="PANTHER" id="PTHR38034">
    <property type="entry name" value="INNER MEMBRANE PROTEIN YPJD"/>
    <property type="match status" value="1"/>
</dbReference>
<feature type="transmembrane region" description="Helical" evidence="1">
    <location>
        <begin position="210"/>
        <end position="229"/>
    </location>
</feature>
<dbReference type="GO" id="GO:0017004">
    <property type="term" value="P:cytochrome complex assembly"/>
    <property type="evidence" value="ECO:0007669"/>
    <property type="project" value="InterPro"/>
</dbReference>
<dbReference type="GO" id="GO:0005886">
    <property type="term" value="C:plasma membrane"/>
    <property type="evidence" value="ECO:0007669"/>
    <property type="project" value="TreeGrafter"/>
</dbReference>
<evidence type="ECO:0000313" key="4">
    <source>
        <dbReference type="Proteomes" id="UP000320359"/>
    </source>
</evidence>
<dbReference type="PANTHER" id="PTHR38034:SF1">
    <property type="entry name" value="INNER MEMBRANE PROTEIN YPJD"/>
    <property type="match status" value="1"/>
</dbReference>
<gene>
    <name evidence="3" type="ORF">FM042_04165</name>
</gene>
<dbReference type="OrthoDB" id="9780793at2"/>
<sequence length="264" mass="29201">MIFTTLTVISIVAYLSGAVILSQRMAGPNRMLRRSLALSVVALFTHFAVLALQFTENGLVYLNLFTTLAMITWLLSLFNTLRGDHPASLLLRPAIFSLAAVSLIAMALVPAYVGRPVDMTPIFALHISLALLASALLTLATFYGVQLLYVNRLLKTRSAKALSERLPPLMSIERYFFRLLTAGTILLTLAIVVGFIYLDNWFATGQLHKTILSLLAWVSFGSIVVIHYWRGLRGRLAVYYTIGASTLLILGYFGSRFVRDILLG</sequence>
<organism evidence="3 4">
    <name type="scientific">Aliidiomarina halalkaliphila</name>
    <dbReference type="NCBI Taxonomy" id="2593535"/>
    <lineage>
        <taxon>Bacteria</taxon>
        <taxon>Pseudomonadati</taxon>
        <taxon>Pseudomonadota</taxon>
        <taxon>Gammaproteobacteria</taxon>
        <taxon>Alteromonadales</taxon>
        <taxon>Idiomarinaceae</taxon>
        <taxon>Aliidiomarina</taxon>
    </lineage>
</organism>
<evidence type="ECO:0000256" key="1">
    <source>
        <dbReference type="SAM" id="Phobius"/>
    </source>
</evidence>
<feature type="transmembrane region" description="Helical" evidence="1">
    <location>
        <begin position="175"/>
        <end position="198"/>
    </location>
</feature>
<feature type="domain" description="Cytochrome c assembly protein" evidence="2">
    <location>
        <begin position="62"/>
        <end position="262"/>
    </location>
</feature>
<keyword evidence="1" id="KW-0812">Transmembrane</keyword>
<dbReference type="GO" id="GO:0020037">
    <property type="term" value="F:heme binding"/>
    <property type="evidence" value="ECO:0007669"/>
    <property type="project" value="InterPro"/>
</dbReference>
<feature type="transmembrane region" description="Helical" evidence="1">
    <location>
        <begin position="6"/>
        <end position="23"/>
    </location>
</feature>
<comment type="caution">
    <text evidence="3">The sequence shown here is derived from an EMBL/GenBank/DDBJ whole genome shotgun (WGS) entry which is preliminary data.</text>
</comment>
<dbReference type="EMBL" id="VJWL01000001">
    <property type="protein sequence ID" value="TRW50051.1"/>
    <property type="molecule type" value="Genomic_DNA"/>
</dbReference>
<feature type="transmembrane region" description="Helical" evidence="1">
    <location>
        <begin position="125"/>
        <end position="150"/>
    </location>
</feature>
<proteinExistence type="predicted"/>
<evidence type="ECO:0000259" key="2">
    <source>
        <dbReference type="Pfam" id="PF01578"/>
    </source>
</evidence>
<keyword evidence="1" id="KW-1133">Transmembrane helix</keyword>
<dbReference type="AlphaFoldDB" id="A0A552X4V6"/>
<protein>
    <submittedName>
        <fullName evidence="3">ABC transporter permease</fullName>
    </submittedName>
</protein>
<reference evidence="3 4" key="1">
    <citation type="submission" date="2019-07" db="EMBL/GenBank/DDBJ databases">
        <authorList>
            <person name="Yang M."/>
            <person name="Zhao D."/>
            <person name="Xiang H."/>
        </authorList>
    </citation>
    <scope>NUCLEOTIDE SEQUENCE [LARGE SCALE GENOMIC DNA]</scope>
    <source>
        <strain evidence="3 4">IM1326</strain>
    </source>
</reference>
<dbReference type="RefSeq" id="WP_143234632.1">
    <property type="nucleotide sequence ID" value="NZ_VJWL01000001.1"/>
</dbReference>
<dbReference type="Proteomes" id="UP000320359">
    <property type="component" value="Unassembled WGS sequence"/>
</dbReference>
<accession>A0A552X4V6</accession>
<dbReference type="InterPro" id="IPR052372">
    <property type="entry name" value="YpjD/HemX"/>
</dbReference>
<dbReference type="Pfam" id="PF01578">
    <property type="entry name" value="Cytochrom_C_asm"/>
    <property type="match status" value="1"/>
</dbReference>
<keyword evidence="4" id="KW-1185">Reference proteome</keyword>
<feature type="transmembrane region" description="Helical" evidence="1">
    <location>
        <begin position="90"/>
        <end position="113"/>
    </location>
</feature>
<evidence type="ECO:0000313" key="3">
    <source>
        <dbReference type="EMBL" id="TRW50051.1"/>
    </source>
</evidence>